<proteinExistence type="inferred from homology"/>
<dbReference type="SUPFAM" id="SSF53335">
    <property type="entry name" value="S-adenosyl-L-methionine-dependent methyltransferases"/>
    <property type="match status" value="1"/>
</dbReference>
<keyword evidence="1" id="KW-0949">S-adenosyl-L-methionine</keyword>
<dbReference type="GO" id="GO:0070475">
    <property type="term" value="P:rRNA base methylation"/>
    <property type="evidence" value="ECO:0007669"/>
    <property type="project" value="UniProtKB-UniRule"/>
</dbReference>
<dbReference type="Gene3D" id="3.40.50.150">
    <property type="entry name" value="Vaccinia Virus protein VP39"/>
    <property type="match status" value="1"/>
</dbReference>
<keyword evidence="3" id="KW-1185">Reference proteome</keyword>
<dbReference type="RefSeq" id="WP_135995518.1">
    <property type="nucleotide sequence ID" value="NZ_CP071057.1"/>
</dbReference>
<feature type="binding site" evidence="1">
    <location>
        <position position="102"/>
    </location>
    <ligand>
        <name>S-adenosyl-L-methionine</name>
        <dbReference type="ChEBI" id="CHEBI:59789"/>
    </ligand>
</feature>
<feature type="binding site" evidence="1">
    <location>
        <position position="166"/>
    </location>
    <ligand>
        <name>S-adenosyl-L-methionine</name>
        <dbReference type="ChEBI" id="CHEBI:59789"/>
    </ligand>
</feature>
<dbReference type="GO" id="GO:0003723">
    <property type="term" value="F:RNA binding"/>
    <property type="evidence" value="ECO:0007669"/>
    <property type="project" value="UniProtKB-UniRule"/>
</dbReference>
<keyword evidence="1 2" id="KW-0489">Methyltransferase</keyword>
<protein>
    <recommendedName>
        <fullName evidence="1">Ribosomal RNA large subunit methyltransferase J</fullName>
        <ecNumber evidence="1">2.1.1.266</ecNumber>
    </recommendedName>
    <alternativeName>
        <fullName evidence="1">23S rRNA (adenine(2030)-N6)-methyltransferase</fullName>
    </alternativeName>
    <alternativeName>
        <fullName evidence="1">23S rRNA m6A2030 methyltransferase</fullName>
    </alternativeName>
</protein>
<feature type="binding site" evidence="1">
    <location>
        <position position="120"/>
    </location>
    <ligand>
        <name>S-adenosyl-L-methionine</name>
        <dbReference type="ChEBI" id="CHEBI:59789"/>
    </ligand>
</feature>
<dbReference type="OrthoDB" id="9791274at2"/>
<dbReference type="HAMAP" id="MF_00934">
    <property type="entry name" value="23SrRNA_methyltr_J"/>
    <property type="match status" value="1"/>
</dbReference>
<dbReference type="Pfam" id="PF04378">
    <property type="entry name" value="RsmJ"/>
    <property type="match status" value="1"/>
</dbReference>
<dbReference type="EMBL" id="SRXW01000002">
    <property type="protein sequence ID" value="TGY88978.1"/>
    <property type="molecule type" value="Genomic_DNA"/>
</dbReference>
<dbReference type="GO" id="GO:0036307">
    <property type="term" value="F:23S rRNA (adenine(2030)-N(6))-methyltransferase activity"/>
    <property type="evidence" value="ECO:0007669"/>
    <property type="project" value="UniProtKB-UniRule"/>
</dbReference>
<dbReference type="PANTHER" id="PTHR37426:SF1">
    <property type="entry name" value="RIBOSOMAL RNA LARGE SUBUNIT METHYLTRANSFERASE J"/>
    <property type="match status" value="1"/>
</dbReference>
<sequence length="297" mass="32974">MNYRHAFHAGNFADVVKHVVLALCLAHLKRKGTPFAYVDTHAGSGVYDLAGEAARRSPEWQAGIARLMGARRPPDVERVLGPYLEAVRACNPGGGLTAYPGSPAIAAHMMGARDRLHLFELHPADGAELDRRYAKDRRVKVEARDGYRGLKSALPPKERRGLVLVDPPFEQKDEMIRMAQAAVDAIPRFATGTFVFWRPLKDLWSAERFDTGLAEWLIAEREELPEKILRADLWVRDLESEGKLAGAGVMVVNPPYTLEQDLLVVLPWLCDLFRQGEGAGWRLDGGLTPEYLAGDEA</sequence>
<dbReference type="AlphaFoldDB" id="A0A4S2H104"/>
<dbReference type="InterPro" id="IPR029063">
    <property type="entry name" value="SAM-dependent_MTases_sf"/>
</dbReference>
<feature type="binding site" evidence="1">
    <location>
        <begin position="145"/>
        <end position="146"/>
    </location>
    <ligand>
        <name>S-adenosyl-L-methionine</name>
        <dbReference type="ChEBI" id="CHEBI:59789"/>
    </ligand>
</feature>
<gene>
    <name evidence="1" type="primary">rlmJ</name>
    <name evidence="2" type="ORF">E5163_07535</name>
</gene>
<comment type="caution">
    <text evidence="2">The sequence shown here is derived from an EMBL/GenBank/DDBJ whole genome shotgun (WGS) entry which is preliminary data.</text>
</comment>
<keyword evidence="1" id="KW-0698">rRNA processing</keyword>
<evidence type="ECO:0000313" key="2">
    <source>
        <dbReference type="EMBL" id="TGY88978.1"/>
    </source>
</evidence>
<dbReference type="Proteomes" id="UP000308054">
    <property type="component" value="Unassembled WGS sequence"/>
</dbReference>
<dbReference type="InterPro" id="IPR007473">
    <property type="entry name" value="RlmJ"/>
</dbReference>
<name>A0A4S2H104_9PROT</name>
<accession>A0A4S2H104</accession>
<reference evidence="2 3" key="1">
    <citation type="journal article" date="2017" name="Int. J. Syst. Evol. Microbiol.">
        <title>Marinicauda algicola sp. nov., isolated from a marine red alga Rhodosorus marinus.</title>
        <authorList>
            <person name="Jeong S.E."/>
            <person name="Jeon S.H."/>
            <person name="Chun B.H."/>
            <person name="Kim D.W."/>
            <person name="Jeon C.O."/>
        </authorList>
    </citation>
    <scope>NUCLEOTIDE SEQUENCE [LARGE SCALE GENOMIC DNA]</scope>
    <source>
        <strain evidence="2 3">JCM 31718</strain>
    </source>
</reference>
<evidence type="ECO:0000256" key="1">
    <source>
        <dbReference type="HAMAP-Rule" id="MF_00934"/>
    </source>
</evidence>
<dbReference type="EC" id="2.1.1.266" evidence="1"/>
<comment type="similarity">
    <text evidence="1">Belongs to the RlmJ family.</text>
</comment>
<feature type="active site" description="Proton acceptor" evidence="1">
    <location>
        <position position="166"/>
    </location>
</feature>
<feature type="binding site" evidence="1">
    <location>
        <position position="18"/>
    </location>
    <ligand>
        <name>S-adenosyl-L-methionine</name>
        <dbReference type="ChEBI" id="CHEBI:59789"/>
    </ligand>
</feature>
<dbReference type="GO" id="GO:0005829">
    <property type="term" value="C:cytosol"/>
    <property type="evidence" value="ECO:0007669"/>
    <property type="project" value="TreeGrafter"/>
</dbReference>
<organism evidence="2 3">
    <name type="scientific">Marinicauda algicola</name>
    <dbReference type="NCBI Taxonomy" id="2029849"/>
    <lineage>
        <taxon>Bacteria</taxon>
        <taxon>Pseudomonadati</taxon>
        <taxon>Pseudomonadota</taxon>
        <taxon>Alphaproteobacteria</taxon>
        <taxon>Maricaulales</taxon>
        <taxon>Maricaulaceae</taxon>
        <taxon>Marinicauda</taxon>
    </lineage>
</organism>
<evidence type="ECO:0000313" key="3">
    <source>
        <dbReference type="Proteomes" id="UP000308054"/>
    </source>
</evidence>
<comment type="function">
    <text evidence="1">Specifically methylates the adenine in position 2030 of 23S rRNA.</text>
</comment>
<dbReference type="PANTHER" id="PTHR37426">
    <property type="entry name" value="RIBOSOMAL RNA LARGE SUBUNIT METHYLTRANSFERASE J"/>
    <property type="match status" value="1"/>
</dbReference>
<keyword evidence="1" id="KW-0694">RNA-binding</keyword>
<comment type="catalytic activity">
    <reaction evidence="1">
        <text>adenosine(2030) in 23S rRNA + S-adenosyl-L-methionine = N(6)-methyladenosine(2030) in 23S rRNA + S-adenosyl-L-homocysteine + H(+)</text>
        <dbReference type="Rhea" id="RHEA:43736"/>
        <dbReference type="Rhea" id="RHEA-COMP:10668"/>
        <dbReference type="Rhea" id="RHEA-COMP:10669"/>
        <dbReference type="ChEBI" id="CHEBI:15378"/>
        <dbReference type="ChEBI" id="CHEBI:57856"/>
        <dbReference type="ChEBI" id="CHEBI:59789"/>
        <dbReference type="ChEBI" id="CHEBI:74411"/>
        <dbReference type="ChEBI" id="CHEBI:74449"/>
        <dbReference type="EC" id="2.1.1.266"/>
    </reaction>
</comment>
<feature type="binding site" evidence="1">
    <location>
        <position position="41"/>
    </location>
    <ligand>
        <name>S-adenosyl-L-methionine</name>
        <dbReference type="ChEBI" id="CHEBI:59789"/>
    </ligand>
</feature>
<keyword evidence="1 2" id="KW-0808">Transferase</keyword>
<comment type="subunit">
    <text evidence="1">Monomer.</text>
</comment>
<feature type="site" description="Interaction with substrate rRNA" evidence="1">
    <location>
        <position position="3"/>
    </location>
</feature>